<evidence type="ECO:0000256" key="1">
    <source>
        <dbReference type="ARBA" id="ARBA00023136"/>
    </source>
</evidence>
<reference evidence="3 4" key="1">
    <citation type="submission" date="2023-04" db="EMBL/GenBank/DDBJ databases">
        <title>A long-awaited taxogenomic arrangement of the family Halomonadaceae.</title>
        <authorList>
            <person name="De La Haba R."/>
            <person name="Chuvochina M."/>
            <person name="Wittouck S."/>
            <person name="Arahal D.R."/>
            <person name="Sanchez-Porro C."/>
            <person name="Hugenholtz P."/>
            <person name="Ventosa A."/>
        </authorList>
    </citation>
    <scope>NUCLEOTIDE SEQUENCE [LARGE SCALE GENOMIC DNA]</scope>
    <source>
        <strain evidence="3 4">DSM 17332</strain>
    </source>
</reference>
<feature type="chain" id="PRO_5046589024" evidence="2">
    <location>
        <begin position="23"/>
        <end position="582"/>
    </location>
</feature>
<accession>A0ABU1GHX3</accession>
<feature type="signal peptide" evidence="2">
    <location>
        <begin position="1"/>
        <end position="22"/>
    </location>
</feature>
<evidence type="ECO:0000313" key="4">
    <source>
        <dbReference type="Proteomes" id="UP001252270"/>
    </source>
</evidence>
<dbReference type="SUPFAM" id="SSF53822">
    <property type="entry name" value="Periplasmic binding protein-like I"/>
    <property type="match status" value="1"/>
</dbReference>
<dbReference type="EMBL" id="JARWAL010000001">
    <property type="protein sequence ID" value="MDR5891615.1"/>
    <property type="molecule type" value="Genomic_DNA"/>
</dbReference>
<keyword evidence="2" id="KW-0732">Signal</keyword>
<organism evidence="3 4">
    <name type="scientific">Halomonas mongoliensis</name>
    <dbReference type="NCBI Taxonomy" id="321265"/>
    <lineage>
        <taxon>Bacteria</taxon>
        <taxon>Pseudomonadati</taxon>
        <taxon>Pseudomonadota</taxon>
        <taxon>Gammaproteobacteria</taxon>
        <taxon>Oceanospirillales</taxon>
        <taxon>Halomonadaceae</taxon>
        <taxon>Halomonas</taxon>
    </lineage>
</organism>
<dbReference type="PANTHER" id="PTHR38038:SF1">
    <property type="entry name" value="PENICILLIN-BINDING PROTEIN ACTIVATOR LPOA"/>
    <property type="match status" value="1"/>
</dbReference>
<gene>
    <name evidence="3" type="ORF">QC820_02205</name>
</gene>
<dbReference type="Gene3D" id="3.40.50.2300">
    <property type="match status" value="2"/>
</dbReference>
<keyword evidence="4" id="KW-1185">Reference proteome</keyword>
<dbReference type="PANTHER" id="PTHR38038">
    <property type="entry name" value="PENICILLIN-BINDING PROTEIN ACTIVATOR LPOA"/>
    <property type="match status" value="1"/>
</dbReference>
<dbReference type="Pfam" id="PF04348">
    <property type="entry name" value="LppC"/>
    <property type="match status" value="1"/>
</dbReference>
<proteinExistence type="predicted"/>
<keyword evidence="1" id="KW-0472">Membrane</keyword>
<dbReference type="InterPro" id="IPR007443">
    <property type="entry name" value="LpoA"/>
</dbReference>
<dbReference type="RefSeq" id="WP_309635591.1">
    <property type="nucleotide sequence ID" value="NZ_JARWAL010000001.1"/>
</dbReference>
<dbReference type="PROSITE" id="PS51257">
    <property type="entry name" value="PROKAR_LIPOPROTEIN"/>
    <property type="match status" value="1"/>
</dbReference>
<dbReference type="InterPro" id="IPR028082">
    <property type="entry name" value="Peripla_BP_I"/>
</dbReference>
<protein>
    <submittedName>
        <fullName evidence="3">Penicillin-binding protein activator</fullName>
    </submittedName>
</protein>
<evidence type="ECO:0000313" key="3">
    <source>
        <dbReference type="EMBL" id="MDR5891615.1"/>
    </source>
</evidence>
<dbReference type="CDD" id="cd06339">
    <property type="entry name" value="PBP1_YraM_LppC_lipoprotein-like"/>
    <property type="match status" value="1"/>
</dbReference>
<sequence length="582" mass="63837">MRIPTRGLLATALCAMLLAGCAAPTGIVDRVTDDDPSRLLEQAGQQEPAQAARTRLEAADILARQGEHTQALEIAADIDDSLLPPETRARWALLLAELGETLGEPWAVIQATQELDALPLAPDRALALREQLGMALLEVDEPAAAAEALLRVQASRDDEALNDPIWTAMSRLDGQALADLGRDADALTRGWVELAELYRTSGGDIQRLFERLDAWRERNSRHPAARRLPADLVALSELRGLEVRHIAVMLPESGPLARPADAIIEGMRIQHRAAGGSVQLSFLDASHGDLEALYREAQSRGAQVMVGPLDKDQVTRLEQQERVPLPTLALNYGHGERNGARGLFQYGLSAENEARQAAVRAWRDGHRSAGVLVPDNDWGRRVGEAFWDEWQARGGEVTNAVRYNPNAPATESTRRAVSNPRPDALFLLALPDYARQVPPTLDYFGASRLPVYATSHLFEGQVNPQLDHDLNDVQFLDIPWQIPDAAVGGVEVLPFLDSYRALREESDPTLFRLHAMGVDAFELARRLPQLQAVSGMELRGATGTLRPGSDGRIERELPWARFVNGVPQPVLIPGIFGDERAR</sequence>
<evidence type="ECO:0000256" key="2">
    <source>
        <dbReference type="SAM" id="SignalP"/>
    </source>
</evidence>
<dbReference type="Proteomes" id="UP001252270">
    <property type="component" value="Unassembled WGS sequence"/>
</dbReference>
<dbReference type="Gene3D" id="1.25.40.650">
    <property type="match status" value="1"/>
</dbReference>
<name>A0ABU1GHX3_9GAMM</name>
<comment type="caution">
    <text evidence="3">The sequence shown here is derived from an EMBL/GenBank/DDBJ whole genome shotgun (WGS) entry which is preliminary data.</text>
</comment>